<dbReference type="PANTHER" id="PTHR38049">
    <property type="entry name" value="RICIN B LECTIN DOMAIN-CONTAINING PROTEIN"/>
    <property type="match status" value="1"/>
</dbReference>
<protein>
    <submittedName>
        <fullName evidence="2">Uncharacterized protein</fullName>
    </submittedName>
</protein>
<evidence type="ECO:0000313" key="3">
    <source>
        <dbReference type="Proteomes" id="UP000053201"/>
    </source>
</evidence>
<dbReference type="VEuPathDB" id="FungiDB:SPPG_06960"/>
<evidence type="ECO:0000256" key="1">
    <source>
        <dbReference type="SAM" id="MobiDB-lite"/>
    </source>
</evidence>
<evidence type="ECO:0000313" key="2">
    <source>
        <dbReference type="EMBL" id="KNC97971.1"/>
    </source>
</evidence>
<keyword evidence="3" id="KW-1185">Reference proteome</keyword>
<dbReference type="OMA" id="WDREDDC"/>
<dbReference type="RefSeq" id="XP_016606011.1">
    <property type="nucleotide sequence ID" value="XM_016755148.1"/>
</dbReference>
<feature type="compositionally biased region" description="Low complexity" evidence="1">
    <location>
        <begin position="40"/>
        <end position="55"/>
    </location>
</feature>
<dbReference type="AlphaFoldDB" id="A0A0L0HAD6"/>
<dbReference type="eggNOG" id="ENOG502S5CN">
    <property type="taxonomic scope" value="Eukaryota"/>
</dbReference>
<dbReference type="STRING" id="645134.A0A0L0HAD6"/>
<sequence length="228" mass="24968">MVLGIIGIMAGAVATPLSVTSVPTSAEGVAVSTVGTAQSAASQGQNQGQNEGEAASTSDPRLAKFTLVARCEAKSKTQVDGKCAVLRKGKLYLDDIDPDKRQFPDGHPFDGFYLEYPFKKGEGGSQSPMLGLVSTIRKNPPELNWIYVDANTLELKYGNKTQSLPHITGPWDWTDDQEGLTIEGWEGFVALEESSEIWALYYDEDDDHLAELRGKRRVLECMLDRQLL</sequence>
<dbReference type="GeneID" id="27690223"/>
<dbReference type="Proteomes" id="UP000053201">
    <property type="component" value="Unassembled WGS sequence"/>
</dbReference>
<reference evidence="2 3" key="1">
    <citation type="submission" date="2009-08" db="EMBL/GenBank/DDBJ databases">
        <title>The Genome Sequence of Spizellomyces punctatus strain DAOM BR117.</title>
        <authorList>
            <consortium name="The Broad Institute Genome Sequencing Platform"/>
            <person name="Russ C."/>
            <person name="Cuomo C."/>
            <person name="Shea T."/>
            <person name="Young S.K."/>
            <person name="Zeng Q."/>
            <person name="Koehrsen M."/>
            <person name="Haas B."/>
            <person name="Borodovsky M."/>
            <person name="Guigo R."/>
            <person name="Alvarado L."/>
            <person name="Berlin A."/>
            <person name="Bochicchio J."/>
            <person name="Borenstein D."/>
            <person name="Chapman S."/>
            <person name="Chen Z."/>
            <person name="Engels R."/>
            <person name="Freedman E."/>
            <person name="Gellesch M."/>
            <person name="Goldberg J."/>
            <person name="Griggs A."/>
            <person name="Gujja S."/>
            <person name="Heiman D."/>
            <person name="Hepburn T."/>
            <person name="Howarth C."/>
            <person name="Jen D."/>
            <person name="Larson L."/>
            <person name="Lewis B."/>
            <person name="Mehta T."/>
            <person name="Park D."/>
            <person name="Pearson M."/>
            <person name="Roberts A."/>
            <person name="Saif S."/>
            <person name="Shenoy N."/>
            <person name="Sisk P."/>
            <person name="Stolte C."/>
            <person name="Sykes S."/>
            <person name="Thomson T."/>
            <person name="Walk T."/>
            <person name="White J."/>
            <person name="Yandava C."/>
            <person name="Burger G."/>
            <person name="Gray M.W."/>
            <person name="Holland P.W.H."/>
            <person name="King N."/>
            <person name="Lang F.B.F."/>
            <person name="Roger A.J."/>
            <person name="Ruiz-Trillo I."/>
            <person name="Lander E."/>
            <person name="Nusbaum C."/>
        </authorList>
    </citation>
    <scope>NUCLEOTIDE SEQUENCE [LARGE SCALE GENOMIC DNA]</scope>
    <source>
        <strain evidence="2 3">DAOM BR117</strain>
    </source>
</reference>
<accession>A0A0L0HAD6</accession>
<dbReference type="OrthoDB" id="3928002at2759"/>
<dbReference type="PANTHER" id="PTHR38049:SF1">
    <property type="entry name" value="PROTEIN KINASE DOMAIN-CONTAINING PROTEIN"/>
    <property type="match status" value="1"/>
</dbReference>
<name>A0A0L0HAD6_SPIPD</name>
<organism evidence="2 3">
    <name type="scientific">Spizellomyces punctatus (strain DAOM BR117)</name>
    <dbReference type="NCBI Taxonomy" id="645134"/>
    <lineage>
        <taxon>Eukaryota</taxon>
        <taxon>Fungi</taxon>
        <taxon>Fungi incertae sedis</taxon>
        <taxon>Chytridiomycota</taxon>
        <taxon>Chytridiomycota incertae sedis</taxon>
        <taxon>Chytridiomycetes</taxon>
        <taxon>Spizellomycetales</taxon>
        <taxon>Spizellomycetaceae</taxon>
        <taxon>Spizellomyces</taxon>
    </lineage>
</organism>
<proteinExistence type="predicted"/>
<dbReference type="EMBL" id="KQ257462">
    <property type="protein sequence ID" value="KNC97971.1"/>
    <property type="molecule type" value="Genomic_DNA"/>
</dbReference>
<gene>
    <name evidence="2" type="ORF">SPPG_06960</name>
</gene>
<feature type="region of interest" description="Disordered" evidence="1">
    <location>
        <begin position="40"/>
        <end position="59"/>
    </location>
</feature>
<dbReference type="InParanoid" id="A0A0L0HAD6"/>